<comment type="caution">
    <text evidence="2">The sequence shown here is derived from an EMBL/GenBank/DDBJ whole genome shotgun (WGS) entry which is preliminary data.</text>
</comment>
<sequence length="124" mass="12043">MHKMITVGVMTAALILAACGREPGPKGDPGPQGPAGRQGAQGIQGVPGPQGPAGAQGPQGPQGPKGEKGDKGDPGTVNIRSVQADGAVNCDNSETLVSVFCPSGGSVDGAKCGTSPTVGLCLKK</sequence>
<reference evidence="2 3" key="1">
    <citation type="submission" date="2024-07" db="EMBL/GenBank/DDBJ databases">
        <title>Genomic Encyclopedia of Type Strains, Phase V (KMG-V): Genome sequencing to study the core and pangenomes of soil and plant-associated prokaryotes.</title>
        <authorList>
            <person name="Whitman W."/>
        </authorList>
    </citation>
    <scope>NUCLEOTIDE SEQUENCE [LARGE SCALE GENOMIC DNA]</scope>
    <source>
        <strain evidence="2 3">USDA 222</strain>
    </source>
</reference>
<dbReference type="EMBL" id="JBGBZN010000002">
    <property type="protein sequence ID" value="MEY9473730.1"/>
    <property type="molecule type" value="Genomic_DNA"/>
</dbReference>
<dbReference type="PANTHER" id="PTHR24637:SF421">
    <property type="entry name" value="CUTICLE COLLAGEN DPY-2"/>
    <property type="match status" value="1"/>
</dbReference>
<gene>
    <name evidence="2" type="ORF">ABH992_006129</name>
</gene>
<feature type="compositionally biased region" description="Low complexity" evidence="1">
    <location>
        <begin position="34"/>
        <end position="64"/>
    </location>
</feature>
<keyword evidence="3" id="KW-1185">Reference proteome</keyword>
<evidence type="ECO:0000313" key="2">
    <source>
        <dbReference type="EMBL" id="MEY9473730.1"/>
    </source>
</evidence>
<dbReference type="InterPro" id="IPR008160">
    <property type="entry name" value="Collagen"/>
</dbReference>
<evidence type="ECO:0000256" key="1">
    <source>
        <dbReference type="SAM" id="MobiDB-lite"/>
    </source>
</evidence>
<feature type="region of interest" description="Disordered" evidence="1">
    <location>
        <begin position="20"/>
        <end position="78"/>
    </location>
</feature>
<name>A0ABV4GP55_9BRAD</name>
<dbReference type="PROSITE" id="PS51257">
    <property type="entry name" value="PROKAR_LIPOPROTEIN"/>
    <property type="match status" value="1"/>
</dbReference>
<evidence type="ECO:0000313" key="3">
    <source>
        <dbReference type="Proteomes" id="UP001565474"/>
    </source>
</evidence>
<organism evidence="2 3">
    <name type="scientific">Bradyrhizobium yuanmingense</name>
    <dbReference type="NCBI Taxonomy" id="108015"/>
    <lineage>
        <taxon>Bacteria</taxon>
        <taxon>Pseudomonadati</taxon>
        <taxon>Pseudomonadota</taxon>
        <taxon>Alphaproteobacteria</taxon>
        <taxon>Hyphomicrobiales</taxon>
        <taxon>Nitrobacteraceae</taxon>
        <taxon>Bradyrhizobium</taxon>
    </lineage>
</organism>
<dbReference type="Pfam" id="PF01391">
    <property type="entry name" value="Collagen"/>
    <property type="match status" value="1"/>
</dbReference>
<evidence type="ECO:0008006" key="4">
    <source>
        <dbReference type="Google" id="ProtNLM"/>
    </source>
</evidence>
<accession>A0ABV4GP55</accession>
<dbReference type="PANTHER" id="PTHR24637">
    <property type="entry name" value="COLLAGEN"/>
    <property type="match status" value="1"/>
</dbReference>
<protein>
    <recommendedName>
        <fullName evidence="4">Collagen triple helix repeat-containing protein</fullName>
    </recommendedName>
</protein>
<proteinExistence type="predicted"/>
<dbReference type="Proteomes" id="UP001565474">
    <property type="component" value="Unassembled WGS sequence"/>
</dbReference>